<gene>
    <name evidence="2" type="ORF">G8445_001837</name>
</gene>
<feature type="transmembrane region" description="Helical" evidence="1">
    <location>
        <begin position="29"/>
        <end position="50"/>
    </location>
</feature>
<dbReference type="AlphaFoldDB" id="A0A763GP88"/>
<sequence length="56" mass="6517">MTEFHRWKGERLKEKNRLSRPVKRRIRQILTLLSVVLAFFLLLAVVWVMSGGHAAG</sequence>
<dbReference type="RefSeq" id="WP_176204899.1">
    <property type="nucleotide sequence ID" value="NZ_MYLL01000083.1"/>
</dbReference>
<evidence type="ECO:0000256" key="1">
    <source>
        <dbReference type="SAM" id="Phobius"/>
    </source>
</evidence>
<keyword evidence="1" id="KW-0472">Membrane</keyword>
<comment type="caution">
    <text evidence="2">The sequence shown here is derived from an EMBL/GenBank/DDBJ whole genome shotgun (WGS) entry which is preliminary data.</text>
</comment>
<accession>A0A763GP88</accession>
<keyword evidence="1" id="KW-0812">Transmembrane</keyword>
<keyword evidence="1" id="KW-1133">Transmembrane helix</keyword>
<name>A0A763GP88_SALER</name>
<protein>
    <submittedName>
        <fullName evidence="2">Uncharacterized protein</fullName>
    </submittedName>
</protein>
<organism evidence="2">
    <name type="scientific">Salmonella enterica</name>
    <name type="common">Salmonella choleraesuis</name>
    <dbReference type="NCBI Taxonomy" id="28901"/>
    <lineage>
        <taxon>Bacteria</taxon>
        <taxon>Pseudomonadati</taxon>
        <taxon>Pseudomonadota</taxon>
        <taxon>Gammaproteobacteria</taxon>
        <taxon>Enterobacterales</taxon>
        <taxon>Enterobacteriaceae</taxon>
        <taxon>Salmonella</taxon>
    </lineage>
</organism>
<proteinExistence type="predicted"/>
<evidence type="ECO:0000313" key="2">
    <source>
        <dbReference type="EMBL" id="HAG4156533.1"/>
    </source>
</evidence>
<reference evidence="2" key="2">
    <citation type="submission" date="2020-02" db="EMBL/GenBank/DDBJ databases">
        <authorList>
            <consortium name="NCBI Pathogen Detection Project"/>
        </authorList>
    </citation>
    <scope>NUCLEOTIDE SEQUENCE</scope>
    <source>
        <strain evidence="2">MA.MC_05-0132</strain>
    </source>
</reference>
<reference evidence="2" key="1">
    <citation type="journal article" date="2018" name="Genome Biol.">
        <title>SKESA: strategic k-mer extension for scrupulous assemblies.</title>
        <authorList>
            <person name="Souvorov A."/>
            <person name="Agarwala R."/>
            <person name="Lipman D.J."/>
        </authorList>
    </citation>
    <scope>NUCLEOTIDE SEQUENCE</scope>
    <source>
        <strain evidence="2">MA.MC_05-0132</strain>
    </source>
</reference>
<dbReference type="EMBL" id="DAAYGO010000003">
    <property type="protein sequence ID" value="HAG4156533.1"/>
    <property type="molecule type" value="Genomic_DNA"/>
</dbReference>